<feature type="transmembrane region" description="Helical" evidence="1">
    <location>
        <begin position="106"/>
        <end position="124"/>
    </location>
</feature>
<keyword evidence="3" id="KW-1185">Reference proteome</keyword>
<dbReference type="OrthoDB" id="1443179at2"/>
<keyword evidence="1" id="KW-0472">Membrane</keyword>
<keyword evidence="1" id="KW-1133">Transmembrane helix</keyword>
<organism evidence="2 3">
    <name type="scientific">Antarcticibacterium arcticum</name>
    <dbReference type="NCBI Taxonomy" id="2585771"/>
    <lineage>
        <taxon>Bacteria</taxon>
        <taxon>Pseudomonadati</taxon>
        <taxon>Bacteroidota</taxon>
        <taxon>Flavobacteriia</taxon>
        <taxon>Flavobacteriales</taxon>
        <taxon>Flavobacteriaceae</taxon>
        <taxon>Antarcticibacterium</taxon>
    </lineage>
</organism>
<proteinExistence type="predicted"/>
<gene>
    <name evidence="2" type="ORF">FK178_10975</name>
</gene>
<dbReference type="KEGG" id="anp:FK178_10975"/>
<evidence type="ECO:0000313" key="3">
    <source>
        <dbReference type="Proteomes" id="UP000321954"/>
    </source>
</evidence>
<evidence type="ECO:0000256" key="1">
    <source>
        <dbReference type="SAM" id="Phobius"/>
    </source>
</evidence>
<dbReference type="EMBL" id="CP042476">
    <property type="protein sequence ID" value="QED38206.1"/>
    <property type="molecule type" value="Genomic_DNA"/>
</dbReference>
<name>A0A5B8YPI0_9FLAO</name>
<keyword evidence="1" id="KW-0812">Transmembrane</keyword>
<evidence type="ECO:0000313" key="2">
    <source>
        <dbReference type="EMBL" id="QED38206.1"/>
    </source>
</evidence>
<dbReference type="RefSeq" id="WP_146834865.1">
    <property type="nucleotide sequence ID" value="NZ_CP042476.1"/>
</dbReference>
<sequence length="125" mass="14720">MQAALSNSSMSSYLYKMDNVLYEVKDLKGILKNNNYDAWKQEVIEDLAGSGYIRLNGDKYVITREGREVIRHDSFLYYNRRTNLEKIEEKEIPAAEQKLNIFKKHYIIPILAFLVLVLVTLFRLR</sequence>
<dbReference type="Proteomes" id="UP000321954">
    <property type="component" value="Chromosome"/>
</dbReference>
<protein>
    <submittedName>
        <fullName evidence="2">Uncharacterized protein</fullName>
    </submittedName>
</protein>
<reference evidence="2 3" key="1">
    <citation type="submission" date="2019-08" db="EMBL/GenBank/DDBJ databases">
        <title>Antarcticibacterium arcticum sp. nov., a bacterium isolated from marine sediment of the Canadian Beaufort Sea.</title>
        <authorList>
            <person name="Lee Y.M."/>
            <person name="Baek K."/>
            <person name="Lee D.-H."/>
            <person name="Shin S.C."/>
            <person name="Jin Y.K."/>
            <person name="Park Y."/>
        </authorList>
    </citation>
    <scope>NUCLEOTIDE SEQUENCE [LARGE SCALE GENOMIC DNA]</scope>
    <source>
        <strain evidence="2 3">PAMC 28998</strain>
    </source>
</reference>
<accession>A0A5B8YPI0</accession>
<dbReference type="AlphaFoldDB" id="A0A5B8YPI0"/>